<proteinExistence type="predicted"/>
<gene>
    <name evidence="2" type="ORF">LY90DRAFT_519205</name>
</gene>
<feature type="signal peptide" evidence="1">
    <location>
        <begin position="1"/>
        <end position="20"/>
    </location>
</feature>
<organism evidence="2 3">
    <name type="scientific">Neocallimastix californiae</name>
    <dbReference type="NCBI Taxonomy" id="1754190"/>
    <lineage>
        <taxon>Eukaryota</taxon>
        <taxon>Fungi</taxon>
        <taxon>Fungi incertae sedis</taxon>
        <taxon>Chytridiomycota</taxon>
        <taxon>Chytridiomycota incertae sedis</taxon>
        <taxon>Neocallimastigomycetes</taxon>
        <taxon>Neocallimastigales</taxon>
        <taxon>Neocallimastigaceae</taxon>
        <taxon>Neocallimastix</taxon>
    </lineage>
</organism>
<keyword evidence="3" id="KW-1185">Reference proteome</keyword>
<reference evidence="2 3" key="1">
    <citation type="submission" date="2016-08" db="EMBL/GenBank/DDBJ databases">
        <title>A Parts List for Fungal Cellulosomes Revealed by Comparative Genomics.</title>
        <authorList>
            <consortium name="DOE Joint Genome Institute"/>
            <person name="Haitjema C.H."/>
            <person name="Gilmore S.P."/>
            <person name="Henske J.K."/>
            <person name="Solomon K.V."/>
            <person name="De Groot R."/>
            <person name="Kuo A."/>
            <person name="Mondo S.J."/>
            <person name="Salamov A.A."/>
            <person name="Labutti K."/>
            <person name="Zhao Z."/>
            <person name="Chiniquy J."/>
            <person name="Barry K."/>
            <person name="Brewer H.M."/>
            <person name="Purvine S.O."/>
            <person name="Wright A.T."/>
            <person name="Boxma B."/>
            <person name="Van Alen T."/>
            <person name="Hackstein J.H."/>
            <person name="Baker S.E."/>
            <person name="Grigoriev I.V."/>
            <person name="O'Malley M.A."/>
        </authorList>
    </citation>
    <scope>NUCLEOTIDE SEQUENCE [LARGE SCALE GENOMIC DNA]</scope>
    <source>
        <strain evidence="2 3">G1</strain>
    </source>
</reference>
<accession>A0A1Y1Z823</accession>
<dbReference type="Proteomes" id="UP000193920">
    <property type="component" value="Unassembled WGS sequence"/>
</dbReference>
<dbReference type="EMBL" id="MCOG01000439">
    <property type="protein sequence ID" value="ORY06413.1"/>
    <property type="molecule type" value="Genomic_DNA"/>
</dbReference>
<dbReference type="OrthoDB" id="10559565at2759"/>
<feature type="chain" id="PRO_5012598499" evidence="1">
    <location>
        <begin position="21"/>
        <end position="133"/>
    </location>
</feature>
<comment type="caution">
    <text evidence="2">The sequence shown here is derived from an EMBL/GenBank/DDBJ whole genome shotgun (WGS) entry which is preliminary data.</text>
</comment>
<evidence type="ECO:0000313" key="2">
    <source>
        <dbReference type="EMBL" id="ORY06413.1"/>
    </source>
</evidence>
<evidence type="ECO:0000313" key="3">
    <source>
        <dbReference type="Proteomes" id="UP000193920"/>
    </source>
</evidence>
<sequence length="133" mass="14560">MKFTLINLLVALLNAIVVLSIPIASKKLEKENHLESVDIINFNITSFEDIQELQLKYEDILLSSLKKANKSFNNNKLDIRGCNFLAVICCASLYSTMFATCGASLAACIGTIVSTGSACSSCLMEIYEQPKTL</sequence>
<evidence type="ECO:0000256" key="1">
    <source>
        <dbReference type="SAM" id="SignalP"/>
    </source>
</evidence>
<name>A0A1Y1Z823_9FUNG</name>
<keyword evidence="1" id="KW-0732">Signal</keyword>
<dbReference type="AlphaFoldDB" id="A0A1Y1Z823"/>
<protein>
    <submittedName>
        <fullName evidence="2">Uncharacterized protein</fullName>
    </submittedName>
</protein>